<dbReference type="RefSeq" id="XP_005111566.2">
    <property type="nucleotide sequence ID" value="XM_005111509.3"/>
</dbReference>
<sequence length="361" mass="41678">MACKVKDSKGPDINRPNNPPITYGPGEETTLETRKGSPTSDFHEGSAGSERGSKRHSTTNGELSNNQDNVDSHSELSEENQMFLNDDDEEEDGFHGGGPNGQNYLFSTYGFNPGRSPIPLETRIRRAKIVQEILAQFDLESVMNRYRGNVINGSYSRSLRTRLYDQWLSDTMGNKRGPDSDREWNERFQKKIMEDYERKQAEQERRLAEAELKRVLHLKLQGVMPAHDKTRDGQKEQKQSKAEKRFERQTAKSHQSLYRKPNDIETQMEILRRDESEVKSRRKNTENDNVICQENGENSEDSDNKNSSEENSESNDQRSHSGRSKAERLVANPELDDLYEEEDLEQLYREAEKLVRITSKK</sequence>
<keyword evidence="2" id="KW-1185">Reference proteome</keyword>
<gene>
    <name evidence="3" type="primary">LOC101852370</name>
</gene>
<evidence type="ECO:0000256" key="1">
    <source>
        <dbReference type="SAM" id="MobiDB-lite"/>
    </source>
</evidence>
<feature type="compositionally biased region" description="Basic and acidic residues" evidence="1">
    <location>
        <begin position="315"/>
        <end position="328"/>
    </location>
</feature>
<feature type="compositionally biased region" description="Basic and acidic residues" evidence="1">
    <location>
        <begin position="1"/>
        <end position="12"/>
    </location>
</feature>
<dbReference type="Proteomes" id="UP000694888">
    <property type="component" value="Unplaced"/>
</dbReference>
<feature type="compositionally biased region" description="Basic and acidic residues" evidence="1">
    <location>
        <begin position="270"/>
        <end position="286"/>
    </location>
</feature>
<proteinExistence type="predicted"/>
<feature type="compositionally biased region" description="Polar residues" evidence="1">
    <location>
        <begin position="58"/>
        <end position="69"/>
    </location>
</feature>
<accession>A0ABM0K8U1</accession>
<organism evidence="2 3">
    <name type="scientific">Aplysia californica</name>
    <name type="common">California sea hare</name>
    <dbReference type="NCBI Taxonomy" id="6500"/>
    <lineage>
        <taxon>Eukaryota</taxon>
        <taxon>Metazoa</taxon>
        <taxon>Spiralia</taxon>
        <taxon>Lophotrochozoa</taxon>
        <taxon>Mollusca</taxon>
        <taxon>Gastropoda</taxon>
        <taxon>Heterobranchia</taxon>
        <taxon>Euthyneura</taxon>
        <taxon>Tectipleura</taxon>
        <taxon>Aplysiida</taxon>
        <taxon>Aplysioidea</taxon>
        <taxon>Aplysiidae</taxon>
        <taxon>Aplysia</taxon>
    </lineage>
</organism>
<reference evidence="3" key="1">
    <citation type="submission" date="2025-08" db="UniProtKB">
        <authorList>
            <consortium name="RefSeq"/>
        </authorList>
    </citation>
    <scope>IDENTIFICATION</scope>
</reference>
<name>A0ABM0K8U1_APLCA</name>
<feature type="region of interest" description="Disordered" evidence="1">
    <location>
        <begin position="1"/>
        <end position="77"/>
    </location>
</feature>
<evidence type="ECO:0000313" key="3">
    <source>
        <dbReference type="RefSeq" id="XP_005111566.2"/>
    </source>
</evidence>
<feature type="region of interest" description="Disordered" evidence="1">
    <location>
        <begin position="221"/>
        <end position="339"/>
    </location>
</feature>
<feature type="compositionally biased region" description="Basic and acidic residues" evidence="1">
    <location>
        <begin position="226"/>
        <end position="250"/>
    </location>
</feature>
<evidence type="ECO:0000313" key="2">
    <source>
        <dbReference type="Proteomes" id="UP000694888"/>
    </source>
</evidence>
<dbReference type="GeneID" id="101852370"/>
<protein>
    <submittedName>
        <fullName evidence="3">Uncharacterized protein LOC101852370</fullName>
    </submittedName>
</protein>